<dbReference type="GO" id="GO:0005524">
    <property type="term" value="F:ATP binding"/>
    <property type="evidence" value="ECO:0007669"/>
    <property type="project" value="UniProtKB-KW"/>
</dbReference>
<evidence type="ECO:0000259" key="4">
    <source>
        <dbReference type="PROSITE" id="PS51192"/>
    </source>
</evidence>
<dbReference type="PANTHER" id="PTHR47957">
    <property type="entry name" value="ATP-DEPENDENT HELICASE HRQ1"/>
    <property type="match status" value="1"/>
</dbReference>
<evidence type="ECO:0000259" key="5">
    <source>
        <dbReference type="PROSITE" id="PS51194"/>
    </source>
</evidence>
<dbReference type="Proteomes" id="UP000254808">
    <property type="component" value="Chromosome"/>
</dbReference>
<dbReference type="InterPro" id="IPR027417">
    <property type="entry name" value="P-loop_NTPase"/>
</dbReference>
<dbReference type="InterPro" id="IPR014001">
    <property type="entry name" value="Helicase_ATP-bd"/>
</dbReference>
<dbReference type="GO" id="GO:0003676">
    <property type="term" value="F:nucleic acid binding"/>
    <property type="evidence" value="ECO:0007669"/>
    <property type="project" value="InterPro"/>
</dbReference>
<dbReference type="SMART" id="SM00490">
    <property type="entry name" value="HELICc"/>
    <property type="match status" value="1"/>
</dbReference>
<dbReference type="Pfam" id="PF00270">
    <property type="entry name" value="DEAD"/>
    <property type="match status" value="2"/>
</dbReference>
<dbReference type="KEGG" id="cprv:CYPRO_1985"/>
<dbReference type="RefSeq" id="WP_114984451.1">
    <property type="nucleotide sequence ID" value="NZ_CP027806.1"/>
</dbReference>
<evidence type="ECO:0000313" key="6">
    <source>
        <dbReference type="EMBL" id="AXJ01235.1"/>
    </source>
</evidence>
<sequence>MNALDLHKRVTDEYKQYIKSFINIKDESILKHVKEKFDTNGLLPEPLVQFNPAFDRSENIDALLARGMHKDIPNILGNYRLFRHQEEAIRQGISDNGFIVTSGTGSGKSLTFLATIFNYVLKHKDSLNSIAAVLVYPMNALINSQEEEIMKYEINYLRSFMSKANQEICDPDSKANEDKAMAELLEMARKLSSKTFPIRYSSYTGQSSDTQRQAVEQTKPHILLTNYMMLELILTREKESWMRQAMAADLKFLVFDELHTYRGRQGSDVSMLVRRIKQLKGEEIICIGTSATMATEGGLEEQKMAVAEVGKIIFDRTYKTDQVIGEYLQFYTDPDTAYTPESVRGAFEVPVTAENFRTHPLCMWLEREVAIIEKEPNHFQRGTPQRIDQITIQLAKYTGADHSTASVTLTSLLAVLENLNAEAAARKSRESFLPFKLHQFVSQTSTVFVTLEPPGRRRLSLYTERYLVGEDQEQVYLYPLVFSRHSGHEFLCVRKDFEKHELKPRDPDEVTANVTQSGLKKNHKTGKQKQKLSPELFPDGYLLFDYEGEDPIWSDDQIRELPDTWWSEVNEKPRLEDYHSYRVPRRIYVNKRGKFSDNPTESCPFAAWFVPARLLFDPTSGMVYGSNTKENTKLMKLGNEGRSTATTITAFGVVRELIRQQQPDKIQKLLSFTDNRQDASLQAGHFNDFIVTVRLRSALYHALKNEDKNKLKVRDLADAVFDVLNIKEAEYAREPNDDFPDKENEDAFKSYLLILLLLDLKKGWRYNLPNLEQTGLLTISYDRLDEFCGRDEYFAGNEILANETPESRVEILTNLLHYFRTSNAITHPYFESYRSQTESMMQLKLDENKFWSPEKNWRIPSPTYMRYKNPGKTSRDFPTESIGPQSKFGKYIKQLFVKKGLEKPNTEAYEVCAERICQLLKKANQLTVSEIKGKKDTVSGYRLRTDNIVWRLGDGKTVWSDPVRNPSFKDLKIKPNIFFKELYETDFSTFTKTIRGAEHTGQVDADERIKRENEFRKGKISALFCSPTMELGIDIKELNIVHMRNVPPNPANYAQRSGRAGRSGQTAVVFTYCANRSPHDRNYFSKPEEMVSGKVVPPRIDLINEELLLSHLHAFILMKLSLRELSVSVKDVIDVSRPDTLPVRDEIRETIHQALKSSDKWANEFLTVISGLIPRLKKTSWYSDEYLFQKAGNFWHDFNSAFERWRVLFRHVQQTISRAQKIQKDPTIKSSSPEKRNADLLLKSALRQQELLLNDKRDRFGNESEFYVFRYLAAEGFLPGYNFTRLPVRVYAGYRSQQQGSYISRPRFIALKEFGPGNLIYHNGSKYRIHRMMLADLQLRLQKAVVSKETSYIFVGDKDAESNNDPITRKALDSGETMTVIANLTELSETEALPQERISCEEEERTSTGYQIDNYFSYPQGIEATQQANIKVAGEPLLRAIYCPATQLVQVNHRWRRSQAEDSFLIHEETGVWLRQSDRDDPEKKKYLREVRIFARDTADTLYLQPVKELGLEPDQVITLAYALKRGVETVFQVEESEIGVWILGSPEAPNIMLYEAAEGSLGILSQMISEDAKMKQVYTEAYRILHYDPETRTEDGENLLKASYSDLLSYYNQPYHDSLDRTKVKEPLERLMDSVLERFIQNRSYEEQYQWLLKNIDYTSATEAPLIHYLYKNRYVLPNTAQENLSSFFINADFVFYDPQGKQKAFLFCDGSIHANDRQQKEDEHKRNLMRDSGLDVITWFFNERSGEDITASIEQLISRRKDIFRKL</sequence>
<keyword evidence="2" id="KW-0067">ATP-binding</keyword>
<organism evidence="6 7">
    <name type="scientific">Cyclonatronum proteinivorum</name>
    <dbReference type="NCBI Taxonomy" id="1457365"/>
    <lineage>
        <taxon>Bacteria</taxon>
        <taxon>Pseudomonadati</taxon>
        <taxon>Balneolota</taxon>
        <taxon>Balneolia</taxon>
        <taxon>Balneolales</taxon>
        <taxon>Cyclonatronaceae</taxon>
        <taxon>Cyclonatronum</taxon>
    </lineage>
</organism>
<gene>
    <name evidence="6" type="ORF">CYPRO_1985</name>
</gene>
<protein>
    <submittedName>
        <fullName evidence="6">Helicase conserved C-terminal domain-containing protein</fullName>
    </submittedName>
</protein>
<dbReference type="PANTHER" id="PTHR47957:SF3">
    <property type="entry name" value="ATP-DEPENDENT HELICASE HRQ1"/>
    <property type="match status" value="1"/>
</dbReference>
<dbReference type="OrthoDB" id="9815222at2"/>
<dbReference type="PROSITE" id="PS51194">
    <property type="entry name" value="HELICASE_CTER"/>
    <property type="match status" value="1"/>
</dbReference>
<keyword evidence="1" id="KW-0547">Nucleotide-binding</keyword>
<keyword evidence="7" id="KW-1185">Reference proteome</keyword>
<evidence type="ECO:0000313" key="7">
    <source>
        <dbReference type="Proteomes" id="UP000254808"/>
    </source>
</evidence>
<dbReference type="InterPro" id="IPR001650">
    <property type="entry name" value="Helicase_C-like"/>
</dbReference>
<dbReference type="SUPFAM" id="SSF52540">
    <property type="entry name" value="P-loop containing nucleoside triphosphate hydrolases"/>
    <property type="match status" value="2"/>
</dbReference>
<dbReference type="Pfam" id="PF00271">
    <property type="entry name" value="Helicase_C"/>
    <property type="match status" value="1"/>
</dbReference>
<dbReference type="GO" id="GO:0006289">
    <property type="term" value="P:nucleotide-excision repair"/>
    <property type="evidence" value="ECO:0007669"/>
    <property type="project" value="TreeGrafter"/>
</dbReference>
<evidence type="ECO:0000256" key="2">
    <source>
        <dbReference type="ARBA" id="ARBA00022840"/>
    </source>
</evidence>
<dbReference type="Gene3D" id="3.40.50.300">
    <property type="entry name" value="P-loop containing nucleotide triphosphate hydrolases"/>
    <property type="match status" value="2"/>
</dbReference>
<dbReference type="GO" id="GO:0036297">
    <property type="term" value="P:interstrand cross-link repair"/>
    <property type="evidence" value="ECO:0007669"/>
    <property type="project" value="TreeGrafter"/>
</dbReference>
<name>A0A345UL83_9BACT</name>
<evidence type="ECO:0000256" key="3">
    <source>
        <dbReference type="SAM" id="MobiDB-lite"/>
    </source>
</evidence>
<dbReference type="PROSITE" id="PS51192">
    <property type="entry name" value="HELICASE_ATP_BIND_1"/>
    <property type="match status" value="1"/>
</dbReference>
<dbReference type="SMART" id="SM00487">
    <property type="entry name" value="DEXDc"/>
    <property type="match status" value="1"/>
</dbReference>
<dbReference type="GO" id="GO:0043138">
    <property type="term" value="F:3'-5' DNA helicase activity"/>
    <property type="evidence" value="ECO:0007669"/>
    <property type="project" value="TreeGrafter"/>
</dbReference>
<accession>A0A345UL83</accession>
<dbReference type="InterPro" id="IPR011545">
    <property type="entry name" value="DEAD/DEAH_box_helicase_dom"/>
</dbReference>
<feature type="domain" description="Helicase C-terminal" evidence="5">
    <location>
        <begin position="967"/>
        <end position="1108"/>
    </location>
</feature>
<feature type="domain" description="Helicase ATP-binding" evidence="4">
    <location>
        <begin position="89"/>
        <end position="311"/>
    </location>
</feature>
<evidence type="ECO:0000256" key="1">
    <source>
        <dbReference type="ARBA" id="ARBA00022741"/>
    </source>
</evidence>
<keyword evidence="6" id="KW-0347">Helicase</keyword>
<keyword evidence="6" id="KW-0378">Hydrolase</keyword>
<reference evidence="6 7" key="1">
    <citation type="submission" date="2018-03" db="EMBL/GenBank/DDBJ databases">
        <title>Phenotypic and genomic properties of Cyclonatronum proteinivorum gen. nov., sp. nov., a haloalkaliphilic bacteroidete from soda lakes possessing Na+-translocating rhodopsin.</title>
        <authorList>
            <person name="Toshchakov S.V."/>
            <person name="Korzhenkov A."/>
            <person name="Samarov N.I."/>
            <person name="Kublanov I.V."/>
            <person name="Muntyan M.S."/>
            <person name="Sorokin D.Y."/>
        </authorList>
    </citation>
    <scope>NUCLEOTIDE SEQUENCE [LARGE SCALE GENOMIC DNA]</scope>
    <source>
        <strain evidence="6 7">Omega</strain>
    </source>
</reference>
<proteinExistence type="predicted"/>
<feature type="region of interest" description="Disordered" evidence="3">
    <location>
        <begin position="508"/>
        <end position="531"/>
    </location>
</feature>
<dbReference type="EMBL" id="CP027806">
    <property type="protein sequence ID" value="AXJ01235.1"/>
    <property type="molecule type" value="Genomic_DNA"/>
</dbReference>
<feature type="compositionally biased region" description="Basic residues" evidence="3">
    <location>
        <begin position="520"/>
        <end position="530"/>
    </location>
</feature>